<evidence type="ECO:0000256" key="7">
    <source>
        <dbReference type="SAM" id="Phobius"/>
    </source>
</evidence>
<protein>
    <recommendedName>
        <fullName evidence="10">DUF747-domain-containing protein</fullName>
    </recommendedName>
</protein>
<feature type="transmembrane region" description="Helical" evidence="7">
    <location>
        <begin position="217"/>
        <end position="234"/>
    </location>
</feature>
<dbReference type="Proteomes" id="UP000644660">
    <property type="component" value="Unassembled WGS sequence"/>
</dbReference>
<sequence length="488" mass="56787">MKKKSVKVKKQSQLPQNDRFIRWLSELDYHPLQTKDSDTKNNRNSKTDVEIEQLMNMLRIPIQIEKFMSFTLLASLDCFLYYFTVLPIKIGVRLYSGNPTTSRLARTYKERVSLFLILSVTIIISHLDTSKVYHKIKRQSAMKLYMLFNVLEIADKMLATIGQSLLSVLLTKASYRNMRAKQLSLILLSLTYLVCHTSVLIYQTISLNVAVNSYSNSLLTLLLSLQFAEIKSSVFKKFDKESLFQITMADSMERFKLLVLVTIIMLRNLGTSAPIQWDITAIFDKKLLITMVSLPIFNIFMSEILVDWIKHAYITKFNRIRPQIYDKYFYIMYRDHATNQQDYQERLGLPMLAYVTLSIVMLRSSLFYLFESTQWSKLTISVVLSLVWFVTLLSLRQVTHRTLLKWGVHIQSEWDLHRYSTVVTAVDYVPGPVVDGIGKMDHPARKIIHDPETTIPPDNTEKRNDRDLHKPDSLSSITRYTMVSKAIW</sequence>
<dbReference type="InterPro" id="IPR008010">
    <property type="entry name" value="Tatp1"/>
</dbReference>
<evidence type="ECO:0000256" key="2">
    <source>
        <dbReference type="ARBA" id="ARBA00008803"/>
    </source>
</evidence>
<accession>A0A8H2VHI1</accession>
<dbReference type="EMBL" id="CAEFZW010000006">
    <property type="protein sequence ID" value="CAB4255531.1"/>
    <property type="molecule type" value="Genomic_DNA"/>
</dbReference>
<feature type="transmembrane region" description="Helical" evidence="7">
    <location>
        <begin position="287"/>
        <end position="309"/>
    </location>
</feature>
<evidence type="ECO:0000256" key="6">
    <source>
        <dbReference type="SAM" id="MobiDB-lite"/>
    </source>
</evidence>
<dbReference type="OrthoDB" id="5376140at2759"/>
<comment type="caution">
    <text evidence="8">The sequence shown here is derived from an EMBL/GenBank/DDBJ whole genome shotgun (WGS) entry which is preliminary data.</text>
</comment>
<feature type="transmembrane region" description="Helical" evidence="7">
    <location>
        <begin position="185"/>
        <end position="205"/>
    </location>
</feature>
<comment type="subcellular location">
    <subcellularLocation>
        <location evidence="1">Membrane</location>
        <topology evidence="1">Multi-pass membrane protein</topology>
    </subcellularLocation>
</comment>
<dbReference type="GeneID" id="64858579"/>
<dbReference type="PANTHER" id="PTHR13317:SF4">
    <property type="entry name" value="TRANSMEMBRANE ANTERIOR POSTERIOR TRANSFORMATION PROTEIN 1 HOMOLOG"/>
    <property type="match status" value="1"/>
</dbReference>
<comment type="similarity">
    <text evidence="2">Belongs to the TAPT1 family.</text>
</comment>
<feature type="transmembrane region" description="Helical" evidence="7">
    <location>
        <begin position="351"/>
        <end position="370"/>
    </location>
</feature>
<evidence type="ECO:0008006" key="10">
    <source>
        <dbReference type="Google" id="ProtNLM"/>
    </source>
</evidence>
<proteinExistence type="inferred from homology"/>
<dbReference type="PANTHER" id="PTHR13317">
    <property type="entry name" value="TRANSMEMBRANE ANTERIOR POSTERIOR TRANSFORMATION PROTEIN 1 HOMOLOG"/>
    <property type="match status" value="1"/>
</dbReference>
<organism evidence="8 9">
    <name type="scientific">Maudiozyma barnettii</name>
    <dbReference type="NCBI Taxonomy" id="61262"/>
    <lineage>
        <taxon>Eukaryota</taxon>
        <taxon>Fungi</taxon>
        <taxon>Dikarya</taxon>
        <taxon>Ascomycota</taxon>
        <taxon>Saccharomycotina</taxon>
        <taxon>Saccharomycetes</taxon>
        <taxon>Saccharomycetales</taxon>
        <taxon>Saccharomycetaceae</taxon>
        <taxon>Maudiozyma</taxon>
    </lineage>
</organism>
<dbReference type="RefSeq" id="XP_041407375.1">
    <property type="nucleotide sequence ID" value="XM_041551441.1"/>
</dbReference>
<keyword evidence="5 7" id="KW-0472">Membrane</keyword>
<gene>
    <name evidence="8" type="ORF">KABA2_06S07568</name>
</gene>
<feature type="compositionally biased region" description="Basic and acidic residues" evidence="6">
    <location>
        <begin position="459"/>
        <end position="472"/>
    </location>
</feature>
<keyword evidence="3 7" id="KW-0812">Transmembrane</keyword>
<feature type="region of interest" description="Disordered" evidence="6">
    <location>
        <begin position="449"/>
        <end position="472"/>
    </location>
</feature>
<evidence type="ECO:0000313" key="8">
    <source>
        <dbReference type="EMBL" id="CAB4255531.1"/>
    </source>
</evidence>
<evidence type="ECO:0000256" key="3">
    <source>
        <dbReference type="ARBA" id="ARBA00022692"/>
    </source>
</evidence>
<keyword evidence="9" id="KW-1185">Reference proteome</keyword>
<dbReference type="AlphaFoldDB" id="A0A8H2VHI1"/>
<reference evidence="8 9" key="1">
    <citation type="submission" date="2020-05" db="EMBL/GenBank/DDBJ databases">
        <authorList>
            <person name="Casaregola S."/>
            <person name="Devillers H."/>
            <person name="Grondin C."/>
        </authorList>
    </citation>
    <scope>NUCLEOTIDE SEQUENCE [LARGE SCALE GENOMIC DNA]</scope>
    <source>
        <strain evidence="8 9">CLIB 1767</strain>
    </source>
</reference>
<feature type="transmembrane region" description="Helical" evidence="7">
    <location>
        <begin position="376"/>
        <end position="395"/>
    </location>
</feature>
<evidence type="ECO:0000256" key="5">
    <source>
        <dbReference type="ARBA" id="ARBA00023136"/>
    </source>
</evidence>
<dbReference type="GO" id="GO:0005789">
    <property type="term" value="C:endoplasmic reticulum membrane"/>
    <property type="evidence" value="ECO:0007669"/>
    <property type="project" value="TreeGrafter"/>
</dbReference>
<feature type="transmembrane region" description="Helical" evidence="7">
    <location>
        <begin position="67"/>
        <end position="92"/>
    </location>
</feature>
<dbReference type="Pfam" id="PF05346">
    <property type="entry name" value="DUF747"/>
    <property type="match status" value="1"/>
</dbReference>
<name>A0A8H2VHI1_9SACH</name>
<keyword evidence="4 7" id="KW-1133">Transmembrane helix</keyword>
<evidence type="ECO:0000256" key="1">
    <source>
        <dbReference type="ARBA" id="ARBA00004141"/>
    </source>
</evidence>
<feature type="transmembrane region" description="Helical" evidence="7">
    <location>
        <begin position="112"/>
        <end position="133"/>
    </location>
</feature>
<evidence type="ECO:0000313" key="9">
    <source>
        <dbReference type="Proteomes" id="UP000644660"/>
    </source>
</evidence>
<evidence type="ECO:0000256" key="4">
    <source>
        <dbReference type="ARBA" id="ARBA00022989"/>
    </source>
</evidence>
<feature type="transmembrane region" description="Helical" evidence="7">
    <location>
        <begin position="255"/>
        <end position="275"/>
    </location>
</feature>